<evidence type="ECO:0000313" key="4">
    <source>
        <dbReference type="Proteomes" id="UP000604046"/>
    </source>
</evidence>
<dbReference type="OrthoDB" id="407509at2759"/>
<evidence type="ECO:0000313" key="3">
    <source>
        <dbReference type="EMBL" id="CAE7568913.1"/>
    </source>
</evidence>
<gene>
    <name evidence="3" type="ORF">SNAT2548_LOCUS32331</name>
</gene>
<feature type="region of interest" description="Disordered" evidence="1">
    <location>
        <begin position="1187"/>
        <end position="1208"/>
    </location>
</feature>
<dbReference type="Pfam" id="PF00075">
    <property type="entry name" value="RNase_H"/>
    <property type="match status" value="1"/>
</dbReference>
<dbReference type="InterPro" id="IPR036691">
    <property type="entry name" value="Endo/exonu/phosph_ase_sf"/>
</dbReference>
<dbReference type="GO" id="GO:0003676">
    <property type="term" value="F:nucleic acid binding"/>
    <property type="evidence" value="ECO:0007669"/>
    <property type="project" value="InterPro"/>
</dbReference>
<dbReference type="InterPro" id="IPR036397">
    <property type="entry name" value="RNaseH_sf"/>
</dbReference>
<dbReference type="Proteomes" id="UP000604046">
    <property type="component" value="Unassembled WGS sequence"/>
</dbReference>
<dbReference type="InterPro" id="IPR005135">
    <property type="entry name" value="Endo/exonuclease/phosphatase"/>
</dbReference>
<dbReference type="PROSITE" id="PS50879">
    <property type="entry name" value="RNASE_H_1"/>
    <property type="match status" value="1"/>
</dbReference>
<accession>A0A812UIE2</accession>
<dbReference type="SUPFAM" id="SSF53098">
    <property type="entry name" value="Ribonuclease H-like"/>
    <property type="match status" value="1"/>
</dbReference>
<feature type="domain" description="RNase H type-1" evidence="2">
    <location>
        <begin position="2471"/>
        <end position="2639"/>
    </location>
</feature>
<protein>
    <recommendedName>
        <fullName evidence="2">RNase H type-1 domain-containing protein</fullName>
    </recommendedName>
</protein>
<dbReference type="Gene3D" id="3.60.10.10">
    <property type="entry name" value="Endonuclease/exonuclease/phosphatase"/>
    <property type="match status" value="1"/>
</dbReference>
<feature type="region of interest" description="Disordered" evidence="1">
    <location>
        <begin position="1015"/>
        <end position="1037"/>
    </location>
</feature>
<dbReference type="SUPFAM" id="SSF56219">
    <property type="entry name" value="DNase I-like"/>
    <property type="match status" value="1"/>
</dbReference>
<proteinExistence type="predicted"/>
<dbReference type="EMBL" id="CAJNDS010002705">
    <property type="protein sequence ID" value="CAE7568913.1"/>
    <property type="molecule type" value="Genomic_DNA"/>
</dbReference>
<dbReference type="InterPro" id="IPR012337">
    <property type="entry name" value="RNaseH-like_sf"/>
</dbReference>
<dbReference type="Pfam" id="PF00078">
    <property type="entry name" value="RVT_1"/>
    <property type="match status" value="1"/>
</dbReference>
<dbReference type="InterPro" id="IPR000477">
    <property type="entry name" value="RT_dom"/>
</dbReference>
<evidence type="ECO:0000259" key="2">
    <source>
        <dbReference type="PROSITE" id="PS50879"/>
    </source>
</evidence>
<dbReference type="GO" id="GO:0004523">
    <property type="term" value="F:RNA-DNA hybrid ribonuclease activity"/>
    <property type="evidence" value="ECO:0007669"/>
    <property type="project" value="InterPro"/>
</dbReference>
<name>A0A812UIE2_9DINO</name>
<dbReference type="Gene3D" id="3.30.420.10">
    <property type="entry name" value="Ribonuclease H-like superfamily/Ribonuclease H"/>
    <property type="match status" value="1"/>
</dbReference>
<organism evidence="3 4">
    <name type="scientific">Symbiodinium natans</name>
    <dbReference type="NCBI Taxonomy" id="878477"/>
    <lineage>
        <taxon>Eukaryota</taxon>
        <taxon>Sar</taxon>
        <taxon>Alveolata</taxon>
        <taxon>Dinophyceae</taxon>
        <taxon>Suessiales</taxon>
        <taxon>Symbiodiniaceae</taxon>
        <taxon>Symbiodinium</taxon>
    </lineage>
</organism>
<reference evidence="3" key="1">
    <citation type="submission" date="2021-02" db="EMBL/GenBank/DDBJ databases">
        <authorList>
            <person name="Dougan E. K."/>
            <person name="Rhodes N."/>
            <person name="Thang M."/>
            <person name="Chan C."/>
        </authorList>
    </citation>
    <scope>NUCLEOTIDE SEQUENCE</scope>
</reference>
<dbReference type="InterPro" id="IPR002156">
    <property type="entry name" value="RNaseH_domain"/>
</dbReference>
<comment type="caution">
    <text evidence="3">The sequence shown here is derived from an EMBL/GenBank/DDBJ whole genome shotgun (WGS) entry which is preliminary data.</text>
</comment>
<sequence>MFTFARDNANLQDGCVACFDLDLLGSPVDAGDGMLLRARVVQTAHVWCTNSQAANVEIAVDDRKVLLRLRRCDYYAVAQHASKVRVAWVVARPSPGAVILDATVGHAFVIANCVVRQDSTVHVAEVFSGGFCGWSQAAWRMSEMGVPIRTSWLLDDDTKLVDPESLVNACLQDCTRSGRASFLKVTHAWQLDHLDRVEVLMAREALRAEIDFGLCRSPCAMHRLQVFAPPPDDAEPTLTVSFSILLRVDQVLDALGFDVQCPGIQVAEACFPAIPVQACRTGRPLSCVGAVYQVTQGLACLMRDSSDVFAQLRAVLQPEHPQLTGAQVFTDVHGRILHRLSDMPTCVCLLPASEPLLPGLPALSGNEVCAALLTNRQAPYHFAIPAGAATAWYARFPTVLLERLGWDSEFGPLPNAAGEQLHLTIRASKRPLLVPLAGMLDYLRCTLFLGQLRMLVQTSTGATVMTELQVNAHTVSVLALPATMPTAAIAQCWENASYCLALGPGVRVFSGPFPLPIDAVLGHISGQALHRAGGGPLVLSVMPEVRGGGAKDANVQLAKTRLATVLLDRGIDLHAAAVAVDKLIGARGAAACLQQVQATDLHQRWEALTAFAAGAGVTLPEGDNRATKAAVRIQRAVQRRKLHNLPTPGAKDFYIAPDIWCGVDGNPVPIIRSISQGASGVILMDAAQARKEDLALLREMKADSLCVLVLGHECPEPDRCAGKVSVSATHATSQEPHLLAACMHNVGTTEVRPKYKQQATVTVEGMTCCSFSMYRDDLADGQDWQTIAKQPVREAQQAFTAPGQDRILVHPWGRSFRADGKASLPQASDSIQFHAKVPDAQLPAVLRKSGFNHVYVLPKSWEDSRPLPEWAIVWLPGGRSEAERLALLVPHQHGLVRGRNRYGLRVPAAEFSATFKQLRPADTVPENIQVRLLFKVGPLPAKASQEELAQWAGKLGWKVKVLKMLGPAHWLVGSASSPPTTLPTFNDCPVLIAAVPSRAAAKPVVQAGRLPDLPASAPATSSQTFAGDASHPTDPWGAYLQQQGRAIRPPQQPTSLKANPGEVQLQAQVSGQDKRIAALELGMARLQSAVETESKHRAHDQQQHQEDMTAVRGELQQLGASLSAQFQHSLESLQAAQRQQESQMQTGLNELKQLILAQSENKRPRTGGAGASHPGPAQQLLLSTFFPQTTCPTRPTPPPRRRPRPPTPGHICDIAVLNPTSILHKAALVSRVGAHILCVSETSAVARAQQIEGVALRRQGYTSRWGHPVAPHTRDGQAHDTLRGMASGVAILSTLPSRPSVTPLPAEPYQAGRLCESFIRIGAMEVRFLAVYGTPANNPKARELNQTLLQTAFDRATANRIPCVIAGDFNTDPLALPAGELFRARGYREAFELAYAQTGLELPPTCKGATRHDTMLLHPALVALWDSASVLVHCHLFDAHAPLVVRLHTPQQLPCLHRWTLPKPWAQYNPDPALLASQCETRCPAVIAQAERCQTVDDVDKCFRSWSQTIEHAVDACLSRQHSEDPIAQPQPGLLPKECGRCMPRTLTPCPMPQLFRQARDGDYQPDQEATSYLSQKRVKQVRRVQTLLRTTQAFTRGGRSPDLSQQTELDQQWRAILRGKGYGMPFGHWLLGIAIFPLVPVSPPSQEWLTTCLAYLQHDCRALVRQEAKRRHDLFKYRLEMDRKHGSSTQGFAAMRPDQHPPITCVQAPIACKAVFHQQIGPQTYRYKLDAGVHLEPWQDFLVYNQRCAGRAQQDGFVDFECEHKPPCEVQVQQEKFATAPHELTAAFTAFWGPLWQRDSPDQAASLHEWPAFTRLIERFGPALPAIDVRLDRVELWQEVLRDMPARKATGVCGWAPAELKQLPTPAIAALTKVFAAAVRCGMPAHLMQARVCVLAKVQAPTSMRQSRPILVLSTLYRLWSSVLTRQVLSEYGRRFSRAVMGSLPGRSAPDLYICQQHAIEVAKMSNDPLLGASIDIVKCFNQLPWPPLRFLLCHTGCPAHLVDFWQDCLRRLSRHPALGGTLGPGVHSCNGAPEGDPFSVAAMAAVCHAVDCLLGAVAAHIHTYVDNWSWHASTPDAFSIATQEVLAFLTAVKLPVDWLKSYGWATKGSLRTWLTTTWQACFPEGVEVPVVTSAKELGAAYQFDRRNHAQVRRDKKEAGMARLRRLEKQERPLLNKAHLIQTSVWPSCMFGTEGACFSKKDFADLRGLAAAALVGPCRAKSPYLALTCLHDALQDPEHYALEQQVQALRRLMQVDTSTATSMLAVATATEPAQVSVQGPATALVRALAAVNLRIDLDGVIKCPDNTRIRLWTANRYEVRQGLARAWNHHVEHQVAHRKGLHAAGTPMPTETAAILRRFTATEVAVVSKYITGAFYSGMTKQKWDPANPAACPLCGRPDHKAHRLLECTALSEVREPWLPWIHPILEEWPHWTHGPYAVQPPSVEVPRLVFATRKLVPPQNAPALASVQRLPTLRLFTDGSCRHPTTPIASHAGYGVVMDTAQGEHDQRHRIEAWRVGAPVLSLFSVVDRGLVPGVQTITRAELCALVQALRFARVSGHADVHIFTDSQVALSEVRRVVAGGSPHFPEFAEAIREAWSLAVTLRKIKAHRDLDSLQGQELWDALGNASADAAAKAAVRADMQLVSTMVDQVAEWVTRQRDALLLYYRFVLAISGEDNRLRTQAGQRAQSLEPVLDTEVPTETTRQWEEWKALGRDHSIRWGVPPFQRDWLLCQEWPPWFTVPVWEWLRKLRWANAAQGTLTTGITYTELLVHFVCSTGQCPPVRTQAVDGPKYMDASTGGMLVHNTPLREWTLALVTCCRCLERVSGQRLLPHKRRKVYSLRLVGIPQPRSGLQQRPCTDVVPDMAELLRQVLMGHSVGPLVSYCISYTGPIFVPPRDLSNAWNESSSQTRHDMGRWLRRIRG</sequence>
<keyword evidence="4" id="KW-1185">Reference proteome</keyword>
<evidence type="ECO:0000256" key="1">
    <source>
        <dbReference type="SAM" id="MobiDB-lite"/>
    </source>
</evidence>
<dbReference type="Pfam" id="PF03372">
    <property type="entry name" value="Exo_endo_phos"/>
    <property type="match status" value="1"/>
</dbReference>